<dbReference type="SUPFAM" id="SSF103473">
    <property type="entry name" value="MFS general substrate transporter"/>
    <property type="match status" value="1"/>
</dbReference>
<evidence type="ECO:0000256" key="6">
    <source>
        <dbReference type="ARBA" id="ARBA00023136"/>
    </source>
</evidence>
<dbReference type="RefSeq" id="WP_008701247.1">
    <property type="nucleotide sequence ID" value="NZ_AKBT01000001.1"/>
</dbReference>
<dbReference type="PROSITE" id="PS50850">
    <property type="entry name" value="MFS"/>
    <property type="match status" value="1"/>
</dbReference>
<keyword evidence="3" id="KW-1003">Cell membrane</keyword>
<feature type="transmembrane region" description="Helical" evidence="7">
    <location>
        <begin position="168"/>
        <end position="187"/>
    </location>
</feature>
<evidence type="ECO:0000256" key="4">
    <source>
        <dbReference type="ARBA" id="ARBA00022692"/>
    </source>
</evidence>
<dbReference type="KEGG" id="fne:FSDG_01120"/>
<feature type="transmembrane region" description="Helical" evidence="7">
    <location>
        <begin position="308"/>
        <end position="333"/>
    </location>
</feature>
<evidence type="ECO:0000256" key="3">
    <source>
        <dbReference type="ARBA" id="ARBA00022475"/>
    </source>
</evidence>
<feature type="domain" description="Major facilitator superfamily (MFS) profile" evidence="8">
    <location>
        <begin position="212"/>
        <end position="395"/>
    </location>
</feature>
<feature type="transmembrane region" description="Helical" evidence="7">
    <location>
        <begin position="374"/>
        <end position="393"/>
    </location>
</feature>
<feature type="transmembrane region" description="Helical" evidence="7">
    <location>
        <begin position="75"/>
        <end position="94"/>
    </location>
</feature>
<keyword evidence="6 7" id="KW-0472">Membrane</keyword>
<keyword evidence="5 7" id="KW-1133">Transmembrane helix</keyword>
<organism evidence="9">
    <name type="scientific">Fusobacterium animalis 7_1</name>
    <dbReference type="NCBI Taxonomy" id="457405"/>
    <lineage>
        <taxon>Bacteria</taxon>
        <taxon>Fusobacteriati</taxon>
        <taxon>Fusobacteriota</taxon>
        <taxon>Fusobacteriia</taxon>
        <taxon>Fusobacteriales</taxon>
        <taxon>Fusobacteriaceae</taxon>
        <taxon>Fusobacterium</taxon>
    </lineage>
</organism>
<feature type="transmembrane region" description="Helical" evidence="7">
    <location>
        <begin position="42"/>
        <end position="63"/>
    </location>
</feature>
<dbReference type="HOGENOM" id="CLU_034180_16_4_0"/>
<feature type="transmembrane region" description="Helical" evidence="7">
    <location>
        <begin position="280"/>
        <end position="302"/>
    </location>
</feature>
<evidence type="ECO:0000259" key="8">
    <source>
        <dbReference type="PROSITE" id="PS50850"/>
    </source>
</evidence>
<proteinExistence type="predicted"/>
<keyword evidence="2" id="KW-0813">Transport</keyword>
<name>A0A140PTA6_9FUSO</name>
<dbReference type="Pfam" id="PF07690">
    <property type="entry name" value="MFS_1"/>
    <property type="match status" value="1"/>
</dbReference>
<evidence type="ECO:0000256" key="1">
    <source>
        <dbReference type="ARBA" id="ARBA00004651"/>
    </source>
</evidence>
<dbReference type="eggNOG" id="COG2814">
    <property type="taxonomic scope" value="Bacteria"/>
</dbReference>
<evidence type="ECO:0000313" key="9">
    <source>
        <dbReference type="EMBL" id="EEO42561.1"/>
    </source>
</evidence>
<dbReference type="PANTHER" id="PTHR43266:SF2">
    <property type="entry name" value="MAJOR FACILITATOR SUPERFAMILY (MFS) PROFILE DOMAIN-CONTAINING PROTEIN"/>
    <property type="match status" value="1"/>
</dbReference>
<accession>A0A140PTA6</accession>
<dbReference type="AlphaFoldDB" id="A0A140PTA6"/>
<feature type="transmembrane region" description="Helical" evidence="7">
    <location>
        <begin position="12"/>
        <end position="36"/>
    </location>
</feature>
<feature type="transmembrane region" description="Helical" evidence="7">
    <location>
        <begin position="345"/>
        <end position="368"/>
    </location>
</feature>
<protein>
    <recommendedName>
        <fullName evidence="8">Major facilitator superfamily (MFS) profile domain-containing protein</fullName>
    </recommendedName>
</protein>
<dbReference type="GO" id="GO:0022857">
    <property type="term" value="F:transmembrane transporter activity"/>
    <property type="evidence" value="ECO:0007669"/>
    <property type="project" value="InterPro"/>
</dbReference>
<dbReference type="CDD" id="cd06173">
    <property type="entry name" value="MFS_MefA_like"/>
    <property type="match status" value="1"/>
</dbReference>
<evidence type="ECO:0000256" key="5">
    <source>
        <dbReference type="ARBA" id="ARBA00022989"/>
    </source>
</evidence>
<feature type="transmembrane region" description="Helical" evidence="7">
    <location>
        <begin position="100"/>
        <end position="120"/>
    </location>
</feature>
<comment type="subcellular location">
    <subcellularLocation>
        <location evidence="1">Cell membrane</location>
        <topology evidence="1">Multi-pass membrane protein</topology>
    </subcellularLocation>
</comment>
<evidence type="ECO:0000256" key="2">
    <source>
        <dbReference type="ARBA" id="ARBA00022448"/>
    </source>
</evidence>
<dbReference type="PANTHER" id="PTHR43266">
    <property type="entry name" value="MACROLIDE-EFFLUX PROTEIN"/>
    <property type="match status" value="1"/>
</dbReference>
<feature type="transmembrane region" description="Helical" evidence="7">
    <location>
        <begin position="249"/>
        <end position="268"/>
    </location>
</feature>
<dbReference type="Gene3D" id="1.20.1250.20">
    <property type="entry name" value="MFS general substrate transporter like domains"/>
    <property type="match status" value="1"/>
</dbReference>
<sequence length="395" mass="45145">MKTSIETMNKICFFPGIIISTFGSALFTFVTGLYLLDFTKSGVNFSLNISARLLPLILFSPIFGLLTDKFSKKKLLIISDILNCILFAYMSIIWKKNSNNLFLSYFGSILTASLANMVFITFQVGTPQLFSNKWLSKANSYTVMTGSFAEILSPIIGGFLYHMFEIPFIFLNISIFYLISVGFEFFLTFQNKKEKKRDLEESFFLKIKENSELLKYVLFFFILNINLSLILFTVVPFNLKVVLKVNEQIYGMIQSFLPMGMLMGSLFIGKRNKRINLYFLKGVFFIISFISFSFLCIHIYAVRSSFSLLIYGLGLFLLGTIGSSSDIVLFLYFQEELSESIRGRFIGLFIAGMKSIVLLTVLLSGILIDYFSSIVSILIGFLFSIFTYFYLVWKS</sequence>
<keyword evidence="4 7" id="KW-0812">Transmembrane</keyword>
<gene>
    <name evidence="9" type="ORF">FSDG_01120</name>
</gene>
<feature type="transmembrane region" description="Helical" evidence="7">
    <location>
        <begin position="216"/>
        <end position="237"/>
    </location>
</feature>
<evidence type="ECO:0000256" key="7">
    <source>
        <dbReference type="SAM" id="Phobius"/>
    </source>
</evidence>
<dbReference type="EMBL" id="CP007062">
    <property type="protein sequence ID" value="EEO42561.1"/>
    <property type="molecule type" value="Genomic_DNA"/>
</dbReference>
<dbReference type="Proteomes" id="UP000002799">
    <property type="component" value="Chromosome"/>
</dbReference>
<dbReference type="InterPro" id="IPR011701">
    <property type="entry name" value="MFS"/>
</dbReference>
<dbReference type="GO" id="GO:0005886">
    <property type="term" value="C:plasma membrane"/>
    <property type="evidence" value="ECO:0007669"/>
    <property type="project" value="UniProtKB-SubCell"/>
</dbReference>
<feature type="transmembrane region" description="Helical" evidence="7">
    <location>
        <begin position="141"/>
        <end position="162"/>
    </location>
</feature>
<evidence type="ECO:0000313" key="10">
    <source>
        <dbReference type="Proteomes" id="UP000002799"/>
    </source>
</evidence>
<dbReference type="InterPro" id="IPR020846">
    <property type="entry name" value="MFS_dom"/>
</dbReference>
<reference evidence="9 10" key="1">
    <citation type="submission" date="2013-11" db="EMBL/GenBank/DDBJ databases">
        <title>The Genome Sequence of Fusobacterium sp. 7_1.</title>
        <authorList>
            <consortium name="The Broad Institute Genome Sequencing Platform"/>
            <person name="Earl A."/>
            <person name="Ward D."/>
            <person name="Feldgarden M."/>
            <person name="Gevers D."/>
            <person name="Strauss J."/>
            <person name="Ambrose C.E."/>
            <person name="Allen-Vercoe E."/>
            <person name="Walker B."/>
            <person name="Young S.K."/>
            <person name="Zeng Q."/>
            <person name="Gargeya S."/>
            <person name="Fitzgerald M."/>
            <person name="Haas B."/>
            <person name="Abouelleil A."/>
            <person name="Alvarado L."/>
            <person name="Arachchi H.M."/>
            <person name="Berlin A.M."/>
            <person name="Chapman S.B."/>
            <person name="Goldberg J."/>
            <person name="Griggs A."/>
            <person name="Gujja S."/>
            <person name="Hansen M."/>
            <person name="Howarth C."/>
            <person name="Imamovic A."/>
            <person name="Larimer J."/>
            <person name="McCowen C."/>
            <person name="Montmayeur A."/>
            <person name="Murphy C."/>
            <person name="Neiman D."/>
            <person name="Pearson M."/>
            <person name="Priest M."/>
            <person name="Roberts A."/>
            <person name="Saif S."/>
            <person name="Shea T."/>
            <person name="Sisk P."/>
            <person name="Sykes S."/>
            <person name="Wortman J."/>
            <person name="Nusbaum C."/>
            <person name="Birren B."/>
        </authorList>
    </citation>
    <scope>NUCLEOTIDE SEQUENCE [LARGE SCALE GENOMIC DNA]</scope>
    <source>
        <strain evidence="9 10">7_1</strain>
    </source>
</reference>
<dbReference type="InterPro" id="IPR036259">
    <property type="entry name" value="MFS_trans_sf"/>
</dbReference>